<dbReference type="Proteomes" id="UP000054695">
    <property type="component" value="Unassembled WGS sequence"/>
</dbReference>
<dbReference type="EMBL" id="LNXU01000002">
    <property type="protein sequence ID" value="KTC77346.1"/>
    <property type="molecule type" value="Genomic_DNA"/>
</dbReference>
<dbReference type="RefSeq" id="WP_058457997.1">
    <property type="nucleotide sequence ID" value="NZ_CAAAIY010000003.1"/>
</dbReference>
<comment type="caution">
    <text evidence="1">The sequence shown here is derived from an EMBL/GenBank/DDBJ whole genome shotgun (WGS) entry which is preliminary data.</text>
</comment>
<sequence length="125" mass="14560">MEKMKLFMLLYFMMITSSYCSDRYFLCGPDEDGCFPDIYQYCVCIPYNDWEANSPYCLDFDKFTCIPLSQTMHCDPGLIFKNQGECLATIFQSEPRPPCKITTHQFCIENHTPICDKMGQPKSCH</sequence>
<gene>
    <name evidence="1" type="ORF">Lboz_0299</name>
</gene>
<proteinExistence type="predicted"/>
<keyword evidence="2" id="KW-1185">Reference proteome</keyword>
<dbReference type="PATRIC" id="fig|447.4.peg.324"/>
<evidence type="ECO:0000313" key="1">
    <source>
        <dbReference type="EMBL" id="KTC77346.1"/>
    </source>
</evidence>
<protein>
    <submittedName>
        <fullName evidence="1">Uncharacterized protein</fullName>
    </submittedName>
</protein>
<evidence type="ECO:0000313" key="2">
    <source>
        <dbReference type="Proteomes" id="UP000054695"/>
    </source>
</evidence>
<organism evidence="1 2">
    <name type="scientific">Legionella bozemanae</name>
    <name type="common">Fluoribacter bozemanae</name>
    <dbReference type="NCBI Taxonomy" id="447"/>
    <lineage>
        <taxon>Bacteria</taxon>
        <taxon>Pseudomonadati</taxon>
        <taxon>Pseudomonadota</taxon>
        <taxon>Gammaproteobacteria</taxon>
        <taxon>Legionellales</taxon>
        <taxon>Legionellaceae</taxon>
        <taxon>Legionella</taxon>
    </lineage>
</organism>
<reference evidence="1 2" key="1">
    <citation type="submission" date="2015-11" db="EMBL/GenBank/DDBJ databases">
        <title>Genomic analysis of 38 Legionella species identifies large and diverse effector repertoires.</title>
        <authorList>
            <person name="Burstein D."/>
            <person name="Amaro F."/>
            <person name="Zusman T."/>
            <person name="Lifshitz Z."/>
            <person name="Cohen O."/>
            <person name="Gilbert J.A."/>
            <person name="Pupko T."/>
            <person name="Shuman H.A."/>
            <person name="Segal G."/>
        </authorList>
    </citation>
    <scope>NUCLEOTIDE SEQUENCE [LARGE SCALE GENOMIC DNA]</scope>
    <source>
        <strain evidence="1 2">WIGA</strain>
    </source>
</reference>
<dbReference type="AlphaFoldDB" id="A0A0W0S1S6"/>
<dbReference type="OrthoDB" id="5638595at2"/>
<name>A0A0W0S1S6_LEGBO</name>
<accession>A0A0W0S1S6</accession>